<comment type="caution">
    <text evidence="5">The sequence shown here is derived from an EMBL/GenBank/DDBJ whole genome shotgun (WGS) entry which is preliminary data.</text>
</comment>
<dbReference type="EMBL" id="WUXR01000005">
    <property type="protein sequence ID" value="MBM4566025.1"/>
    <property type="molecule type" value="Genomic_DNA"/>
</dbReference>
<evidence type="ECO:0000313" key="1">
    <source>
        <dbReference type="EMBL" id="MBM4566025.1"/>
    </source>
</evidence>
<evidence type="ECO:0000313" key="5">
    <source>
        <dbReference type="EMBL" id="NKT78865.1"/>
    </source>
</evidence>
<reference evidence="1" key="1">
    <citation type="submission" date="2019-11" db="EMBL/GenBank/DDBJ databases">
        <title>Spread of Macrolides and rifampicin resistant Rhodococcus equi in clinical isolates in the USA.</title>
        <authorList>
            <person name="Alvarez-Narvaez S."/>
            <person name="Huber L."/>
            <person name="Cohen N.D."/>
            <person name="Slovis N."/>
            <person name="Greiter M."/>
            <person name="Giguere S."/>
            <person name="Hart K."/>
        </authorList>
    </citation>
    <scope>NUCLEOTIDE SEQUENCE</scope>
    <source>
        <strain evidence="1">Lh_17</strain>
        <strain evidence="2">Lh_38</strain>
        <strain evidence="3">Lh_5</strain>
    </source>
</reference>
<dbReference type="GeneID" id="57580626"/>
<gene>
    <name evidence="1" type="ORF">GS441_11445</name>
    <name evidence="2" type="ORF">GS453_20905</name>
    <name evidence="4" type="ORF">GS505_16375</name>
    <name evidence="3" type="ORF">GS551_21870</name>
    <name evidence="5" type="ORF">GS882_12205</name>
    <name evidence="6" type="ORF">GS947_08055</name>
</gene>
<dbReference type="AlphaFoldDB" id="A0A9Q5F417"/>
<dbReference type="EMBL" id="WVDC01000001">
    <property type="protein sequence ID" value="NKW41574.1"/>
    <property type="molecule type" value="Genomic_DNA"/>
</dbReference>
<reference evidence="5" key="2">
    <citation type="journal article" date="2020" name="Environ. Microbiol.">
        <title>The novel and transferable erm(51) gene confers Macrolides, Lincosamides, and Streptogramins B (MLSB) resistance to clonal Rhodococcus equi in the environment.</title>
        <authorList>
            <person name="Huber L."/>
            <person name="Giguere S."/>
            <person name="Slovis N.M."/>
            <person name="Alvarez-Narvaez S."/>
            <person name="Hart K.A."/>
            <person name="Greiter M."/>
            <person name="Morris E.R.A."/>
            <person name="Cohen N.D."/>
        </authorList>
    </citation>
    <scope>NUCLEOTIDE SEQUENCE</scope>
    <source>
        <strain evidence="5">Lh_116_1</strain>
        <strain evidence="4">Lh_141_1</strain>
        <strain evidence="6">Lh_16_1</strain>
    </source>
</reference>
<evidence type="ECO:0000313" key="2">
    <source>
        <dbReference type="EMBL" id="MBM4629165.1"/>
    </source>
</evidence>
<sequence>MNLDAIDLGSFSGAVTGSMSGLLDIFLSLSRGSVFGGSTVGDLGSAISFS</sequence>
<dbReference type="EMBL" id="WUXD01000061">
    <property type="protein sequence ID" value="MBM4629165.1"/>
    <property type="molecule type" value="Genomic_DNA"/>
</dbReference>
<evidence type="ECO:0000313" key="7">
    <source>
        <dbReference type="Proteomes" id="UP000603463"/>
    </source>
</evidence>
<evidence type="ECO:0000313" key="3">
    <source>
        <dbReference type="EMBL" id="MBM4716812.1"/>
    </source>
</evidence>
<proteinExistence type="predicted"/>
<protein>
    <submittedName>
        <fullName evidence="5">Uncharacterized protein</fullName>
    </submittedName>
</protein>
<dbReference type="Proteomes" id="UP000605618">
    <property type="component" value="Unassembled WGS sequence"/>
</dbReference>
<dbReference type="EMBL" id="WVBC01000030">
    <property type="protein sequence ID" value="NKT78865.1"/>
    <property type="molecule type" value="Genomic_DNA"/>
</dbReference>
<dbReference type="Proteomes" id="UP000808906">
    <property type="component" value="Unassembled WGS sequence"/>
</dbReference>
<organism evidence="5 7">
    <name type="scientific">Rhodococcus hoagii</name>
    <name type="common">Corynebacterium equii</name>
    <dbReference type="NCBI Taxonomy" id="43767"/>
    <lineage>
        <taxon>Bacteria</taxon>
        <taxon>Bacillati</taxon>
        <taxon>Actinomycetota</taxon>
        <taxon>Actinomycetes</taxon>
        <taxon>Mycobacteriales</taxon>
        <taxon>Nocardiaceae</taxon>
        <taxon>Prescottella</taxon>
    </lineage>
</organism>
<dbReference type="Proteomes" id="UP000603463">
    <property type="component" value="Unassembled WGS sequence"/>
</dbReference>
<dbReference type="Proteomes" id="UP000738270">
    <property type="component" value="Unassembled WGS sequence"/>
</dbReference>
<dbReference type="EMBL" id="WUYZ01000004">
    <property type="protein sequence ID" value="NKS27356.1"/>
    <property type="molecule type" value="Genomic_DNA"/>
</dbReference>
<accession>A0A9Q5F417</accession>
<dbReference type="Proteomes" id="UP000706122">
    <property type="component" value="Unassembled WGS sequence"/>
</dbReference>
<dbReference type="Proteomes" id="UP000608063">
    <property type="component" value="Unassembled WGS sequence"/>
</dbReference>
<dbReference type="RefSeq" id="WP_005517973.1">
    <property type="nucleotide sequence ID" value="NZ_AP024181.1"/>
</dbReference>
<name>A0A9Q5F417_RHOHA</name>
<evidence type="ECO:0000313" key="6">
    <source>
        <dbReference type="EMBL" id="NKW41574.1"/>
    </source>
</evidence>
<dbReference type="EMBL" id="WUYC01000004">
    <property type="protein sequence ID" value="MBM4716812.1"/>
    <property type="molecule type" value="Genomic_DNA"/>
</dbReference>
<evidence type="ECO:0000313" key="4">
    <source>
        <dbReference type="EMBL" id="NKS27356.1"/>
    </source>
</evidence>